<dbReference type="GO" id="GO:0016616">
    <property type="term" value="F:oxidoreductase activity, acting on the CH-OH group of donors, NAD or NADP as acceptor"/>
    <property type="evidence" value="ECO:0007669"/>
    <property type="project" value="TreeGrafter"/>
</dbReference>
<dbReference type="CDD" id="cd05233">
    <property type="entry name" value="SDR_c"/>
    <property type="match status" value="1"/>
</dbReference>
<reference evidence="5" key="1">
    <citation type="journal article" date="2019" name="Int. J. Syst. Evol. Microbiol.">
        <title>The Global Catalogue of Microorganisms (GCM) 10K type strain sequencing project: providing services to taxonomists for standard genome sequencing and annotation.</title>
        <authorList>
            <consortium name="The Broad Institute Genomics Platform"/>
            <consortium name="The Broad Institute Genome Sequencing Center for Infectious Disease"/>
            <person name="Wu L."/>
            <person name="Ma J."/>
        </authorList>
    </citation>
    <scope>NUCLEOTIDE SEQUENCE [LARGE SCALE GENOMIC DNA]</scope>
    <source>
        <strain evidence="5">JCM 19134</strain>
    </source>
</reference>
<dbReference type="EMBL" id="BAABLX010000007">
    <property type="protein sequence ID" value="GAA4934043.1"/>
    <property type="molecule type" value="Genomic_DNA"/>
</dbReference>
<dbReference type="Gene3D" id="3.40.50.720">
    <property type="entry name" value="NAD(P)-binding Rossmann-like Domain"/>
    <property type="match status" value="1"/>
</dbReference>
<name>A0AAV3TYN2_9ALTE</name>
<dbReference type="PANTHER" id="PTHR42760:SF133">
    <property type="entry name" value="3-OXOACYL-[ACYL-CARRIER-PROTEIN] REDUCTASE"/>
    <property type="match status" value="1"/>
</dbReference>
<dbReference type="AlphaFoldDB" id="A0AAV3TYN2"/>
<dbReference type="PRINTS" id="PR00081">
    <property type="entry name" value="GDHRDH"/>
</dbReference>
<dbReference type="Pfam" id="PF13561">
    <property type="entry name" value="adh_short_C2"/>
    <property type="match status" value="1"/>
</dbReference>
<evidence type="ECO:0000256" key="1">
    <source>
        <dbReference type="ARBA" id="ARBA00006484"/>
    </source>
</evidence>
<dbReference type="InterPro" id="IPR036291">
    <property type="entry name" value="NAD(P)-bd_dom_sf"/>
</dbReference>
<keyword evidence="2" id="KW-0560">Oxidoreductase</keyword>
<comment type="similarity">
    <text evidence="1 3">Belongs to the short-chain dehydrogenases/reductases (SDR) family.</text>
</comment>
<dbReference type="Proteomes" id="UP001409585">
    <property type="component" value="Unassembled WGS sequence"/>
</dbReference>
<dbReference type="PRINTS" id="PR00080">
    <property type="entry name" value="SDRFAMILY"/>
</dbReference>
<gene>
    <name evidence="4" type="ORF">GCM10025791_08520</name>
</gene>
<keyword evidence="5" id="KW-1185">Reference proteome</keyword>
<evidence type="ECO:0000256" key="3">
    <source>
        <dbReference type="RuleBase" id="RU000363"/>
    </source>
</evidence>
<protein>
    <submittedName>
        <fullName evidence="4">SDR family oxidoreductase</fullName>
    </submittedName>
</protein>
<dbReference type="GO" id="GO:0006633">
    <property type="term" value="P:fatty acid biosynthetic process"/>
    <property type="evidence" value="ECO:0007669"/>
    <property type="project" value="TreeGrafter"/>
</dbReference>
<proteinExistence type="inferred from homology"/>
<dbReference type="Pfam" id="PF00106">
    <property type="entry name" value="adh_short"/>
    <property type="match status" value="1"/>
</dbReference>
<dbReference type="FunFam" id="3.40.50.720:FF:000084">
    <property type="entry name" value="Short-chain dehydrogenase reductase"/>
    <property type="match status" value="1"/>
</dbReference>
<comment type="caution">
    <text evidence="4">The sequence shown here is derived from an EMBL/GenBank/DDBJ whole genome shotgun (WGS) entry which is preliminary data.</text>
</comment>
<dbReference type="GO" id="GO:0048038">
    <property type="term" value="F:quinone binding"/>
    <property type="evidence" value="ECO:0007669"/>
    <property type="project" value="TreeGrafter"/>
</dbReference>
<dbReference type="RefSeq" id="WP_345417569.1">
    <property type="nucleotide sequence ID" value="NZ_AP031496.1"/>
</dbReference>
<sequence length="270" mass="28317">MDFKLHNKVAVVTAATANIGRAVALALAAEGVVLIAVGRDQAAGEKLVQSALQLGATAVEFVATDLTQPTAAAAILKTASQYGPIEVLVNGVGGNAEQGFFVESSPEKWADDIDLNFGTVLRLSHAVLPQMIAQQSGSIINIGSTAGLTGDYMLAVYSAMKGAVHSFTKVLAKEVGQHGVRVNAIAPYATIGKTADDFSLGSRFHPDNAFFTQHAKKLTDYDKVMRQKRPALLKPFAEPTEISALAVYLASCQASFVTGQVWSVDGGALL</sequence>
<dbReference type="InterPro" id="IPR002347">
    <property type="entry name" value="SDR_fam"/>
</dbReference>
<evidence type="ECO:0000256" key="2">
    <source>
        <dbReference type="ARBA" id="ARBA00023002"/>
    </source>
</evidence>
<dbReference type="SUPFAM" id="SSF51735">
    <property type="entry name" value="NAD(P)-binding Rossmann-fold domains"/>
    <property type="match status" value="1"/>
</dbReference>
<organism evidence="4 5">
    <name type="scientific">Halioxenophilus aromaticivorans</name>
    <dbReference type="NCBI Taxonomy" id="1306992"/>
    <lineage>
        <taxon>Bacteria</taxon>
        <taxon>Pseudomonadati</taxon>
        <taxon>Pseudomonadota</taxon>
        <taxon>Gammaproteobacteria</taxon>
        <taxon>Alteromonadales</taxon>
        <taxon>Alteromonadaceae</taxon>
        <taxon>Halioxenophilus</taxon>
    </lineage>
</organism>
<dbReference type="PANTHER" id="PTHR42760">
    <property type="entry name" value="SHORT-CHAIN DEHYDROGENASES/REDUCTASES FAMILY MEMBER"/>
    <property type="match status" value="1"/>
</dbReference>
<accession>A0AAV3TYN2</accession>
<evidence type="ECO:0000313" key="4">
    <source>
        <dbReference type="EMBL" id="GAA4934043.1"/>
    </source>
</evidence>
<evidence type="ECO:0000313" key="5">
    <source>
        <dbReference type="Proteomes" id="UP001409585"/>
    </source>
</evidence>